<evidence type="ECO:0000313" key="11">
    <source>
        <dbReference type="Proteomes" id="UP000593594"/>
    </source>
</evidence>
<dbReference type="GO" id="GO:0004069">
    <property type="term" value="F:L-aspartate:2-oxoglutarate aminotransferase activity"/>
    <property type="evidence" value="ECO:0007669"/>
    <property type="project" value="UniProtKB-EC"/>
</dbReference>
<dbReference type="PANTHER" id="PTHR46383">
    <property type="entry name" value="ASPARTATE AMINOTRANSFERASE"/>
    <property type="match status" value="1"/>
</dbReference>
<dbReference type="PRINTS" id="PR00753">
    <property type="entry name" value="ACCSYNTHASE"/>
</dbReference>
<proteinExistence type="inferred from homology"/>
<dbReference type="GO" id="GO:0006520">
    <property type="term" value="P:amino acid metabolic process"/>
    <property type="evidence" value="ECO:0007669"/>
    <property type="project" value="InterPro"/>
</dbReference>
<dbReference type="Gene3D" id="3.90.1150.10">
    <property type="entry name" value="Aspartate Aminotransferase, domain 1"/>
    <property type="match status" value="1"/>
</dbReference>
<evidence type="ECO:0000256" key="8">
    <source>
        <dbReference type="SAM" id="MobiDB-lite"/>
    </source>
</evidence>
<dbReference type="AlphaFoldDB" id="A0A7S8C5D9"/>
<feature type="domain" description="Aminotransferase class I/classII large" evidence="9">
    <location>
        <begin position="48"/>
        <end position="392"/>
    </location>
</feature>
<keyword evidence="4 10" id="KW-0032">Aminotransferase</keyword>
<dbReference type="Gene3D" id="3.40.640.10">
    <property type="entry name" value="Type I PLP-dependent aspartate aminotransferase-like (Major domain)"/>
    <property type="match status" value="1"/>
</dbReference>
<dbReference type="Proteomes" id="UP000593594">
    <property type="component" value="Chromosome"/>
</dbReference>
<dbReference type="NCBIfam" id="NF004770">
    <property type="entry name" value="PRK06108.1"/>
    <property type="match status" value="1"/>
</dbReference>
<dbReference type="EC" id="2.6.1.1" evidence="3"/>
<name>A0A7S8C5D9_9HYPH</name>
<protein>
    <recommendedName>
        <fullName evidence="3">aspartate transaminase</fullName>
        <ecNumber evidence="3">2.6.1.1</ecNumber>
    </recommendedName>
</protein>
<organism evidence="10 11">
    <name type="scientific">Kaustia mangrovi</name>
    <dbReference type="NCBI Taxonomy" id="2593653"/>
    <lineage>
        <taxon>Bacteria</taxon>
        <taxon>Pseudomonadati</taxon>
        <taxon>Pseudomonadota</taxon>
        <taxon>Alphaproteobacteria</taxon>
        <taxon>Hyphomicrobiales</taxon>
        <taxon>Parvibaculaceae</taxon>
        <taxon>Kaustia</taxon>
    </lineage>
</organism>
<dbReference type="InterPro" id="IPR015424">
    <property type="entry name" value="PyrdxlP-dep_Trfase"/>
</dbReference>
<dbReference type="PANTHER" id="PTHR46383:SF1">
    <property type="entry name" value="ASPARTATE AMINOTRANSFERASE"/>
    <property type="match status" value="1"/>
</dbReference>
<evidence type="ECO:0000256" key="6">
    <source>
        <dbReference type="ARBA" id="ARBA00022898"/>
    </source>
</evidence>
<dbReference type="InterPro" id="IPR015422">
    <property type="entry name" value="PyrdxlP-dep_Trfase_small"/>
</dbReference>
<feature type="region of interest" description="Disordered" evidence="8">
    <location>
        <begin position="1"/>
        <end position="21"/>
    </location>
</feature>
<dbReference type="GO" id="GO:0030170">
    <property type="term" value="F:pyridoxal phosphate binding"/>
    <property type="evidence" value="ECO:0007669"/>
    <property type="project" value="InterPro"/>
</dbReference>
<comment type="cofactor">
    <cofactor evidence="1">
        <name>pyridoxal 5'-phosphate</name>
        <dbReference type="ChEBI" id="CHEBI:597326"/>
    </cofactor>
</comment>
<evidence type="ECO:0000256" key="5">
    <source>
        <dbReference type="ARBA" id="ARBA00022679"/>
    </source>
</evidence>
<evidence type="ECO:0000313" key="10">
    <source>
        <dbReference type="EMBL" id="QPC43519.1"/>
    </source>
</evidence>
<dbReference type="KEGG" id="kmn:HW532_12930"/>
<comment type="catalytic activity">
    <reaction evidence="7">
        <text>L-aspartate + 2-oxoglutarate = oxaloacetate + L-glutamate</text>
        <dbReference type="Rhea" id="RHEA:21824"/>
        <dbReference type="ChEBI" id="CHEBI:16452"/>
        <dbReference type="ChEBI" id="CHEBI:16810"/>
        <dbReference type="ChEBI" id="CHEBI:29985"/>
        <dbReference type="ChEBI" id="CHEBI:29991"/>
        <dbReference type="EC" id="2.6.1.1"/>
    </reaction>
</comment>
<dbReference type="Pfam" id="PF00155">
    <property type="entry name" value="Aminotran_1_2"/>
    <property type="match status" value="1"/>
</dbReference>
<keyword evidence="11" id="KW-1185">Reference proteome</keyword>
<dbReference type="InterPro" id="IPR050596">
    <property type="entry name" value="AspAT/PAT-like"/>
</dbReference>
<evidence type="ECO:0000256" key="4">
    <source>
        <dbReference type="ARBA" id="ARBA00022576"/>
    </source>
</evidence>
<dbReference type="InterPro" id="IPR015421">
    <property type="entry name" value="PyrdxlP-dep_Trfase_major"/>
</dbReference>
<evidence type="ECO:0000256" key="1">
    <source>
        <dbReference type="ARBA" id="ARBA00001933"/>
    </source>
</evidence>
<dbReference type="EMBL" id="CP058214">
    <property type="protein sequence ID" value="QPC43519.1"/>
    <property type="molecule type" value="Genomic_DNA"/>
</dbReference>
<accession>A0A7S8C5D9</accession>
<keyword evidence="6" id="KW-0663">Pyridoxal phosphate</keyword>
<comment type="similarity">
    <text evidence="2">Belongs to the class-I pyridoxal-phosphate-dependent aminotransferase family.</text>
</comment>
<reference evidence="10 11" key="1">
    <citation type="submission" date="2020-06" db="EMBL/GenBank/DDBJ databases">
        <title>Genome sequence of 2 isolates from Red Sea Mangroves.</title>
        <authorList>
            <person name="Sefrji F."/>
            <person name="Michoud G."/>
            <person name="Merlino G."/>
            <person name="Daffonchio D."/>
        </authorList>
    </citation>
    <scope>NUCLEOTIDE SEQUENCE [LARGE SCALE GENOMIC DNA]</scope>
    <source>
        <strain evidence="10 11">R1DC25</strain>
    </source>
</reference>
<evidence type="ECO:0000256" key="3">
    <source>
        <dbReference type="ARBA" id="ARBA00012753"/>
    </source>
</evidence>
<evidence type="ECO:0000259" key="9">
    <source>
        <dbReference type="Pfam" id="PF00155"/>
    </source>
</evidence>
<dbReference type="SUPFAM" id="SSF53383">
    <property type="entry name" value="PLP-dependent transferases"/>
    <property type="match status" value="1"/>
</dbReference>
<evidence type="ECO:0000256" key="7">
    <source>
        <dbReference type="ARBA" id="ARBA00049185"/>
    </source>
</evidence>
<evidence type="ECO:0000256" key="2">
    <source>
        <dbReference type="ARBA" id="ARBA00007441"/>
    </source>
</evidence>
<keyword evidence="5 10" id="KW-0808">Transferase</keyword>
<gene>
    <name evidence="10" type="ORF">HW532_12930</name>
</gene>
<sequence>MKRPTPEDLLNDLRPEARNEPESSIMTVINHGFGRQGLIPLWAGEGNLPTPRFICDAAVKGLEDGETFYTWQRGIPELRDALARYHARLYGTPFEAENFFVTGGGMQSIQTAIQAIAGEGDEVVLPTPAWPNYAGPLRMKGSRPVEVPMTFAPSGWQLDLDRLFDAVTERTKAIVVNTPSNPLGWVAPAEDLLAIRDFARERGLWIVSDEVYARYYFPQDEAAGPLPPSFLDICDTEERLIMTNTFSKNWAMTGWRMGWMVAPQALGDVLENLIQYNTSGTAAFMQRAGVVALDEGEDFLAEQVRQAREGRDIAYAALSSVDGARFAVPEGAFYLFFTLDGMTDSTETALRIIDEAGVGLAPGAAFGPGGEAFLRLCFLRERGQLVEAMDRLTRWLARNR</sequence>
<dbReference type="CDD" id="cd00609">
    <property type="entry name" value="AAT_like"/>
    <property type="match status" value="1"/>
</dbReference>
<dbReference type="InterPro" id="IPR004839">
    <property type="entry name" value="Aminotransferase_I/II_large"/>
</dbReference>
<dbReference type="RefSeq" id="WP_213160883.1">
    <property type="nucleotide sequence ID" value="NZ_CP058214.1"/>
</dbReference>